<dbReference type="CDD" id="cd02956">
    <property type="entry name" value="ybbN"/>
    <property type="match status" value="1"/>
</dbReference>
<evidence type="ECO:0000256" key="1">
    <source>
        <dbReference type="ARBA" id="ARBA00008987"/>
    </source>
</evidence>
<dbReference type="PROSITE" id="PS51352">
    <property type="entry name" value="THIOREDOXIN_2"/>
    <property type="match status" value="1"/>
</dbReference>
<comment type="similarity">
    <text evidence="1">Belongs to the thioredoxin family.</text>
</comment>
<keyword evidence="6" id="KW-1185">Reference proteome</keyword>
<evidence type="ECO:0000256" key="2">
    <source>
        <dbReference type="ARBA" id="ARBA00023284"/>
    </source>
</evidence>
<dbReference type="Pfam" id="PF00085">
    <property type="entry name" value="Thioredoxin"/>
    <property type="match status" value="1"/>
</dbReference>
<evidence type="ECO:0000256" key="3">
    <source>
        <dbReference type="SAM" id="MobiDB-lite"/>
    </source>
</evidence>
<organism evidence="5 6">
    <name type="scientific">Leucobacter albus</name>
    <dbReference type="NCBI Taxonomy" id="272210"/>
    <lineage>
        <taxon>Bacteria</taxon>
        <taxon>Bacillati</taxon>
        <taxon>Actinomycetota</taxon>
        <taxon>Actinomycetes</taxon>
        <taxon>Micrococcales</taxon>
        <taxon>Microbacteriaceae</taxon>
        <taxon>Leucobacter</taxon>
    </lineage>
</organism>
<dbReference type="SUPFAM" id="SSF52833">
    <property type="entry name" value="Thioredoxin-like"/>
    <property type="match status" value="1"/>
</dbReference>
<evidence type="ECO:0000259" key="4">
    <source>
        <dbReference type="PROSITE" id="PS51352"/>
    </source>
</evidence>
<feature type="domain" description="Thioredoxin" evidence="4">
    <location>
        <begin position="20"/>
        <end position="162"/>
    </location>
</feature>
<proteinExistence type="inferred from homology"/>
<dbReference type="Gene3D" id="3.40.30.10">
    <property type="entry name" value="Glutaredoxin"/>
    <property type="match status" value="1"/>
</dbReference>
<protein>
    <submittedName>
        <fullName evidence="5">Tetratricopeptide repeat protein</fullName>
    </submittedName>
</protein>
<dbReference type="PANTHER" id="PTHR45663:SF11">
    <property type="entry name" value="GEO12009P1"/>
    <property type="match status" value="1"/>
</dbReference>
<dbReference type="Proteomes" id="UP001597181">
    <property type="component" value="Unassembled WGS sequence"/>
</dbReference>
<comment type="caution">
    <text evidence="5">The sequence shown here is derived from an EMBL/GenBank/DDBJ whole genome shotgun (WGS) entry which is preliminary data.</text>
</comment>
<keyword evidence="2" id="KW-0676">Redox-active center</keyword>
<dbReference type="EMBL" id="JBHTLY010000001">
    <property type="protein sequence ID" value="MFD1200517.1"/>
    <property type="molecule type" value="Genomic_DNA"/>
</dbReference>
<sequence>MATNMPQRIPGGGVDLSHLAQRGAQTPSGQSPAAPGVGAQGHAPQGAPQTVDVPSLVIDVTDATFEQVAQLSAVVPVVFDLWAEWCEPCKALSPIIEKVTRELDGRVLLAKVDVDANPGLAQAFQAQSIPMVVAMVGGRPVPLFQGAVPEQEVREFFVRLIQLAEENGVAGRVNAPAGDDAGPAAPAEPQIPEAHVAAFEAAERGDFDTAVREWEAVLQKAPADADAKAALAQTRLLQRLQGHTLEAIRADAAANPADLEAQMRVADLDLSGGHIEDAFLRLLDLFGAADSDARTAIRNRLLELFEVVGVADPRVIAARGKLASLLY</sequence>
<dbReference type="PANTHER" id="PTHR45663">
    <property type="entry name" value="GEO12009P1"/>
    <property type="match status" value="1"/>
</dbReference>
<accession>A0ABW3TM96</accession>
<dbReference type="Pfam" id="PF14561">
    <property type="entry name" value="TPR_20"/>
    <property type="match status" value="1"/>
</dbReference>
<dbReference type="InterPro" id="IPR036249">
    <property type="entry name" value="Thioredoxin-like_sf"/>
</dbReference>
<feature type="region of interest" description="Disordered" evidence="3">
    <location>
        <begin position="22"/>
        <end position="50"/>
    </location>
</feature>
<reference evidence="6" key="1">
    <citation type="journal article" date="2019" name="Int. J. Syst. Evol. Microbiol.">
        <title>The Global Catalogue of Microorganisms (GCM) 10K type strain sequencing project: providing services to taxonomists for standard genome sequencing and annotation.</title>
        <authorList>
            <consortium name="The Broad Institute Genomics Platform"/>
            <consortium name="The Broad Institute Genome Sequencing Center for Infectious Disease"/>
            <person name="Wu L."/>
            <person name="Ma J."/>
        </authorList>
    </citation>
    <scope>NUCLEOTIDE SEQUENCE [LARGE SCALE GENOMIC DNA]</scope>
    <source>
        <strain evidence="6">CCUG 50213</strain>
    </source>
</reference>
<gene>
    <name evidence="5" type="ORF">ACFQ3U_01230</name>
</gene>
<dbReference type="RefSeq" id="WP_343958788.1">
    <property type="nucleotide sequence ID" value="NZ_BAAAKZ010000003.1"/>
</dbReference>
<evidence type="ECO:0000313" key="6">
    <source>
        <dbReference type="Proteomes" id="UP001597181"/>
    </source>
</evidence>
<dbReference type="Gene3D" id="1.25.40.10">
    <property type="entry name" value="Tetratricopeptide repeat domain"/>
    <property type="match status" value="1"/>
</dbReference>
<evidence type="ECO:0000313" key="5">
    <source>
        <dbReference type="EMBL" id="MFD1200517.1"/>
    </source>
</evidence>
<name>A0ABW3TM96_9MICO</name>
<dbReference type="InterPro" id="IPR013766">
    <property type="entry name" value="Thioredoxin_domain"/>
</dbReference>
<dbReference type="InterPro" id="IPR011990">
    <property type="entry name" value="TPR-like_helical_dom_sf"/>
</dbReference>